<gene>
    <name evidence="1" type="ORF">ILEXP_LOCUS25835</name>
</gene>
<proteinExistence type="predicted"/>
<dbReference type="Proteomes" id="UP001642360">
    <property type="component" value="Unassembled WGS sequence"/>
</dbReference>
<accession>A0ABC8SQ14</accession>
<sequence length="238" mass="26493">MMDNRISGKDILEDDIIQLRRICRISGVRVLIDTANVRDSFYRASVDFVLKICERVTHQSPFVEIDGEDARQFIAGLADNIGLENTRAARMVSAAVAARTRSCFLQAWALEMQGKHAEAVVELSRICLIHQIFPPEECSVVAGVACDWAHLVACLILELLLILHCKLCTFCIMKLVSGPEMEMVARGLEKRLKVEQRESLMSMLVGVCGEESRRSVAEALGLQNSLQVFFCQNVHGDG</sequence>
<reference evidence="1 2" key="1">
    <citation type="submission" date="2024-02" db="EMBL/GenBank/DDBJ databases">
        <authorList>
            <person name="Vignale AGUSTIN F."/>
            <person name="Sosa J E."/>
            <person name="Modenutti C."/>
        </authorList>
    </citation>
    <scope>NUCLEOTIDE SEQUENCE [LARGE SCALE GENOMIC DNA]</scope>
</reference>
<comment type="caution">
    <text evidence="1">The sequence shown here is derived from an EMBL/GenBank/DDBJ whole genome shotgun (WGS) entry which is preliminary data.</text>
</comment>
<evidence type="ECO:0000313" key="1">
    <source>
        <dbReference type="EMBL" id="CAK9157284.1"/>
    </source>
</evidence>
<dbReference type="AlphaFoldDB" id="A0ABC8SQ14"/>
<evidence type="ECO:0000313" key="2">
    <source>
        <dbReference type="Proteomes" id="UP001642360"/>
    </source>
</evidence>
<keyword evidence="2" id="KW-1185">Reference proteome</keyword>
<organism evidence="1 2">
    <name type="scientific">Ilex paraguariensis</name>
    <name type="common">yerba mate</name>
    <dbReference type="NCBI Taxonomy" id="185542"/>
    <lineage>
        <taxon>Eukaryota</taxon>
        <taxon>Viridiplantae</taxon>
        <taxon>Streptophyta</taxon>
        <taxon>Embryophyta</taxon>
        <taxon>Tracheophyta</taxon>
        <taxon>Spermatophyta</taxon>
        <taxon>Magnoliopsida</taxon>
        <taxon>eudicotyledons</taxon>
        <taxon>Gunneridae</taxon>
        <taxon>Pentapetalae</taxon>
        <taxon>asterids</taxon>
        <taxon>campanulids</taxon>
        <taxon>Aquifoliales</taxon>
        <taxon>Aquifoliaceae</taxon>
        <taxon>Ilex</taxon>
    </lineage>
</organism>
<name>A0ABC8SQ14_9AQUA</name>
<dbReference type="PANTHER" id="PTHR35830">
    <property type="entry name" value="OS05G0299200 PROTEIN"/>
    <property type="match status" value="1"/>
</dbReference>
<dbReference type="EMBL" id="CAUOFW020002971">
    <property type="protein sequence ID" value="CAK9157284.1"/>
    <property type="molecule type" value="Genomic_DNA"/>
</dbReference>
<dbReference type="PANTHER" id="PTHR35830:SF1">
    <property type="entry name" value="OS05G0299200 PROTEIN"/>
    <property type="match status" value="1"/>
</dbReference>
<protein>
    <submittedName>
        <fullName evidence="1">Uncharacterized protein</fullName>
    </submittedName>
</protein>